<dbReference type="PANTHER" id="PTHR30154:SF53">
    <property type="entry name" value="HTH-TYPE TRANSCRIPTIONAL REGULATOR LRPC"/>
    <property type="match status" value="1"/>
</dbReference>
<dbReference type="Proteomes" id="UP000199664">
    <property type="component" value="Unassembled WGS sequence"/>
</dbReference>
<dbReference type="AlphaFoldDB" id="A0A1H7TWX2"/>
<evidence type="ECO:0000259" key="4">
    <source>
        <dbReference type="PROSITE" id="PS50956"/>
    </source>
</evidence>
<dbReference type="GO" id="GO:0005829">
    <property type="term" value="C:cytosol"/>
    <property type="evidence" value="ECO:0007669"/>
    <property type="project" value="TreeGrafter"/>
</dbReference>
<dbReference type="InterPro" id="IPR011008">
    <property type="entry name" value="Dimeric_a/b-barrel"/>
</dbReference>
<evidence type="ECO:0000256" key="2">
    <source>
        <dbReference type="ARBA" id="ARBA00023125"/>
    </source>
</evidence>
<evidence type="ECO:0000256" key="1">
    <source>
        <dbReference type="ARBA" id="ARBA00023015"/>
    </source>
</evidence>
<sequence>MARDNDATDRRLLALLQTNARASVATLARKLGVARTTVQERITRMERNGTIAGYSVVLRRDPFNQYVEVVVLIGTAHRKAKLVVEKLQEFPEVVLCQMTSGDLELICRIRVPHMEDVQPVLDSIDEIAGIERVRSIVVLSTVFDHSHAEPQTLATKQATALGRGELG</sequence>
<evidence type="ECO:0000313" key="5">
    <source>
        <dbReference type="EMBL" id="SEL89044.1"/>
    </source>
</evidence>
<dbReference type="SMART" id="SM00344">
    <property type="entry name" value="HTH_ASNC"/>
    <property type="match status" value="1"/>
</dbReference>
<proteinExistence type="predicted"/>
<dbReference type="Pfam" id="PF01037">
    <property type="entry name" value="AsnC_trans_reg"/>
    <property type="match status" value="1"/>
</dbReference>
<dbReference type="InterPro" id="IPR019888">
    <property type="entry name" value="Tscrpt_reg_AsnC-like"/>
</dbReference>
<dbReference type="Gene3D" id="3.30.70.920">
    <property type="match status" value="1"/>
</dbReference>
<dbReference type="InterPro" id="IPR036390">
    <property type="entry name" value="WH_DNA-bd_sf"/>
</dbReference>
<dbReference type="GO" id="GO:0043200">
    <property type="term" value="P:response to amino acid"/>
    <property type="evidence" value="ECO:0007669"/>
    <property type="project" value="TreeGrafter"/>
</dbReference>
<dbReference type="Gene3D" id="1.10.10.10">
    <property type="entry name" value="Winged helix-like DNA-binding domain superfamily/Winged helix DNA-binding domain"/>
    <property type="match status" value="1"/>
</dbReference>
<keyword evidence="6" id="KW-1185">Reference proteome</keyword>
<dbReference type="PROSITE" id="PS50956">
    <property type="entry name" value="HTH_ASNC_2"/>
    <property type="match status" value="1"/>
</dbReference>
<dbReference type="InterPro" id="IPR036388">
    <property type="entry name" value="WH-like_DNA-bd_sf"/>
</dbReference>
<protein>
    <submittedName>
        <fullName evidence="5">DNA-binding transcriptional regulator, Lrp family</fullName>
    </submittedName>
</protein>
<dbReference type="PRINTS" id="PR00033">
    <property type="entry name" value="HTHASNC"/>
</dbReference>
<dbReference type="EMBL" id="FOAN01000006">
    <property type="protein sequence ID" value="SEL89044.1"/>
    <property type="molecule type" value="Genomic_DNA"/>
</dbReference>
<keyword evidence="1" id="KW-0805">Transcription regulation</keyword>
<dbReference type="SUPFAM" id="SSF46785">
    <property type="entry name" value="Winged helix' DNA-binding domain"/>
    <property type="match status" value="1"/>
</dbReference>
<dbReference type="OrthoDB" id="9809462at2"/>
<dbReference type="InterPro" id="IPR000485">
    <property type="entry name" value="AsnC-type_HTH_dom"/>
</dbReference>
<dbReference type="SUPFAM" id="SSF54909">
    <property type="entry name" value="Dimeric alpha+beta barrel"/>
    <property type="match status" value="1"/>
</dbReference>
<dbReference type="STRING" id="1036779.SAMN04515666_10610"/>
<dbReference type="GO" id="GO:0043565">
    <property type="term" value="F:sequence-specific DNA binding"/>
    <property type="evidence" value="ECO:0007669"/>
    <property type="project" value="InterPro"/>
</dbReference>
<accession>A0A1H7TWX2</accession>
<dbReference type="PANTHER" id="PTHR30154">
    <property type="entry name" value="LEUCINE-RESPONSIVE REGULATORY PROTEIN"/>
    <property type="match status" value="1"/>
</dbReference>
<keyword evidence="2 5" id="KW-0238">DNA-binding</keyword>
<dbReference type="InterPro" id="IPR019887">
    <property type="entry name" value="Tscrpt_reg_AsnC/Lrp_C"/>
</dbReference>
<feature type="domain" description="HTH asnC-type" evidence="4">
    <location>
        <begin position="6"/>
        <end position="66"/>
    </location>
</feature>
<evidence type="ECO:0000313" key="6">
    <source>
        <dbReference type="Proteomes" id="UP000199664"/>
    </source>
</evidence>
<reference evidence="6" key="1">
    <citation type="submission" date="2016-10" db="EMBL/GenBank/DDBJ databases">
        <authorList>
            <person name="Varghese N."/>
            <person name="Submissions S."/>
        </authorList>
    </citation>
    <scope>NUCLEOTIDE SEQUENCE [LARGE SCALE GENOMIC DNA]</scope>
    <source>
        <strain evidence="6">LMG 26383,CCUG 61248,R- 45681</strain>
    </source>
</reference>
<evidence type="ECO:0000256" key="3">
    <source>
        <dbReference type="ARBA" id="ARBA00023163"/>
    </source>
</evidence>
<organism evidence="5 6">
    <name type="scientific">Bosea lupini</name>
    <dbReference type="NCBI Taxonomy" id="1036779"/>
    <lineage>
        <taxon>Bacteria</taxon>
        <taxon>Pseudomonadati</taxon>
        <taxon>Pseudomonadota</taxon>
        <taxon>Alphaproteobacteria</taxon>
        <taxon>Hyphomicrobiales</taxon>
        <taxon>Boseaceae</taxon>
        <taxon>Bosea</taxon>
    </lineage>
</organism>
<dbReference type="Pfam" id="PF13404">
    <property type="entry name" value="HTH_AsnC-type"/>
    <property type="match status" value="1"/>
</dbReference>
<dbReference type="RefSeq" id="WP_091837196.1">
    <property type="nucleotide sequence ID" value="NZ_FOAN01000006.1"/>
</dbReference>
<gene>
    <name evidence="5" type="ORF">SAMN04515666_10610</name>
</gene>
<name>A0A1H7TWX2_9HYPH</name>
<keyword evidence="3" id="KW-0804">Transcription</keyword>